<evidence type="ECO:0000313" key="2">
    <source>
        <dbReference type="EMBL" id="CAA2629680.1"/>
    </source>
</evidence>
<sequence length="93" mass="10031">MAREEKRGKKIKQREMGLHIPAMGPTRTLGMGGPHTERYSGTRGLSSSLVLLNLAGHVSAGSPLSAQARAVVETGPVRHQSSWGWKNSTPLSW</sequence>
<organism evidence="2">
    <name type="scientific">Spirodela intermedia</name>
    <name type="common">Intermediate duckweed</name>
    <dbReference type="NCBI Taxonomy" id="51605"/>
    <lineage>
        <taxon>Eukaryota</taxon>
        <taxon>Viridiplantae</taxon>
        <taxon>Streptophyta</taxon>
        <taxon>Embryophyta</taxon>
        <taxon>Tracheophyta</taxon>
        <taxon>Spermatophyta</taxon>
        <taxon>Magnoliopsida</taxon>
        <taxon>Liliopsida</taxon>
        <taxon>Araceae</taxon>
        <taxon>Lemnoideae</taxon>
        <taxon>Spirodela</taxon>
    </lineage>
</organism>
<dbReference type="AlphaFoldDB" id="A0A7I8JHA4"/>
<feature type="region of interest" description="Disordered" evidence="1">
    <location>
        <begin position="1"/>
        <end position="40"/>
    </location>
</feature>
<keyword evidence="3" id="KW-1185">Reference proteome</keyword>
<proteinExistence type="predicted"/>
<feature type="compositionally biased region" description="Basic and acidic residues" evidence="1">
    <location>
        <begin position="1"/>
        <end position="17"/>
    </location>
</feature>
<dbReference type="Proteomes" id="UP001189122">
    <property type="component" value="Unassembled WGS sequence"/>
</dbReference>
<evidence type="ECO:0000256" key="1">
    <source>
        <dbReference type="SAM" id="MobiDB-lite"/>
    </source>
</evidence>
<reference evidence="2 3" key="1">
    <citation type="submission" date="2019-12" db="EMBL/GenBank/DDBJ databases">
        <authorList>
            <person name="Scholz U."/>
            <person name="Mascher M."/>
            <person name="Fiebig A."/>
        </authorList>
    </citation>
    <scope>NUCLEOTIDE SEQUENCE</scope>
</reference>
<dbReference type="EMBL" id="LR743599">
    <property type="protein sequence ID" value="CAA2629680.1"/>
    <property type="molecule type" value="Genomic_DNA"/>
</dbReference>
<protein>
    <submittedName>
        <fullName evidence="2">Uncharacterized protein</fullName>
    </submittedName>
</protein>
<dbReference type="EMBL" id="CACRZD030000012">
    <property type="protein sequence ID" value="CAA6668923.1"/>
    <property type="molecule type" value="Genomic_DNA"/>
</dbReference>
<evidence type="ECO:0000313" key="3">
    <source>
        <dbReference type="Proteomes" id="UP001189122"/>
    </source>
</evidence>
<accession>A0A7I8JHA4</accession>
<name>A0A7I8JHA4_SPIIN</name>
<gene>
    <name evidence="2" type="ORF">SI7747_12015318</name>
</gene>